<evidence type="ECO:0000313" key="6">
    <source>
        <dbReference type="Proteomes" id="UP000806077"/>
    </source>
</evidence>
<dbReference type="InterPro" id="IPR026444">
    <property type="entry name" value="Secre_tail"/>
</dbReference>
<feature type="domain" description="Secretion system C-terminal sorting" evidence="3">
    <location>
        <begin position="789"/>
        <end position="864"/>
    </location>
</feature>
<protein>
    <submittedName>
        <fullName evidence="5">T9SS type A sorting domain-containing protein</fullName>
    </submittedName>
</protein>
<dbReference type="Proteomes" id="UP000806077">
    <property type="component" value="Unassembled WGS sequence"/>
</dbReference>
<dbReference type="RefSeq" id="WP_101956275.1">
    <property type="nucleotide sequence ID" value="NZ_JAJHTL010000004.1"/>
</dbReference>
<dbReference type="Pfam" id="PF18962">
    <property type="entry name" value="Por_Secre_tail"/>
    <property type="match status" value="1"/>
</dbReference>
<dbReference type="InterPro" id="IPR054215">
    <property type="entry name" value="DUF6923"/>
</dbReference>
<dbReference type="InterPro" id="IPR015943">
    <property type="entry name" value="WD40/YVTN_repeat-like_dom_sf"/>
</dbReference>
<dbReference type="Pfam" id="PF21959">
    <property type="entry name" value="DUF6923"/>
    <property type="match status" value="1"/>
</dbReference>
<proteinExistence type="predicted"/>
<feature type="signal peptide" evidence="2">
    <location>
        <begin position="1"/>
        <end position="25"/>
    </location>
</feature>
<dbReference type="AlphaFoldDB" id="A0AAP1WG25"/>
<sequence length="865" mass="95996">MTKKNTFSKKILAIFFVLYSFTIAAQNIPFNCTYDAYLFQYNDVYSIDLASGNSYLVATDVTPGSINAAAYNPTDGYIWGSLSTPSKTIVRIGKNFSTTTFYVDELPTNTRYVGDINTNGVYYLKGGGSTYYKIDVDPNSPTYTEHLATANLSKNISIHDWAFNAVDGNLYAVEKNTNILYRIDPSNGIVSSLGEVPILSGLNYTYGAVYFDASGRFYVSANQTGTIYVIQSVQDLTGINTIDSNLFAFGPSSASNDGARCPTAPVLQEICDNGIDDDGDGLIDCQDPSCSGYGECDVILPPTSGGNAGGLESNNRLSEQINKRNYNRTKGNYKFDKKKAARVIKSKNYRKRTSAVFNLNNFIPLNIINEDEIIESSPTDLISITNATEIYAVDYMKSGVSVASVLALKTENGVYEHTKYICDRLLGAELISVSTIDINGQQFIKSLIRNTDNTVEFVLSLSAKIVNNNANFEIESHWNLDKYQSDIPFYNFQIWSNSLDDLYLLAKEVIDLLSIEKPILSYKISPPPTVFVRKGKYINGALALEIINTNASENIDFDAGFRITETSDLNKTNKRIGLEKNYITNIKIETGNLFDIGFRIGDGINTPDDIFMSDGPWGVDDSQANTKVIDYVVSANTLDFENTDFPIERNVALEVTTDSYFAVHRALTPRFKPVNLAYYNSFNLTAKGTGNVEVTFIKQSIATWEEQFKATIAVTENFEDYVISFSDFKSTNGTELILNDITTIVFTMLSEQGAMVTKRINLENIRFSTGTKVVVPELIAKGNALKAAPNPLETISEIYFNTNQIATVRLVIYNQLGRVVKEIPYRTIVGENKITLKKERLTTGLYFCKIIGASEDHKVVKLIIN</sequence>
<evidence type="ECO:0000259" key="4">
    <source>
        <dbReference type="Pfam" id="PF21959"/>
    </source>
</evidence>
<evidence type="ECO:0000313" key="5">
    <source>
        <dbReference type="EMBL" id="MBE7694942.1"/>
    </source>
</evidence>
<dbReference type="EMBL" id="WXXV01000005">
    <property type="protein sequence ID" value="MBE7694942.1"/>
    <property type="molecule type" value="Genomic_DNA"/>
</dbReference>
<feature type="chain" id="PRO_5042935994" evidence="2">
    <location>
        <begin position="26"/>
        <end position="865"/>
    </location>
</feature>
<comment type="caution">
    <text evidence="5">The sequence shown here is derived from an EMBL/GenBank/DDBJ whole genome shotgun (WGS) entry which is preliminary data.</text>
</comment>
<keyword evidence="6" id="KW-1185">Reference proteome</keyword>
<dbReference type="NCBIfam" id="TIGR04183">
    <property type="entry name" value="Por_Secre_tail"/>
    <property type="match status" value="1"/>
</dbReference>
<dbReference type="Gene3D" id="2.130.10.10">
    <property type="entry name" value="YVTN repeat-like/Quinoprotein amine dehydrogenase"/>
    <property type="match status" value="1"/>
</dbReference>
<keyword evidence="1 2" id="KW-0732">Signal</keyword>
<evidence type="ECO:0000256" key="2">
    <source>
        <dbReference type="SAM" id="SignalP"/>
    </source>
</evidence>
<name>A0AAP1WG25_9FLAO</name>
<reference evidence="5 6" key="1">
    <citation type="journal article" date="2020" name="Int. J. Syst. Evol. Microbiol.">
        <title>Tenacibaculum piscium sp. nov., isolated from skin ulcers of sea-farmed fish, and description of Tenacibaculum finnmarkense sp. nov. with subdivision into genomovars finnmarkense and ulcerans.</title>
        <authorList>
            <person name="Olsen A.B."/>
            <person name="Spilsberg B."/>
            <person name="Nilsen H.K."/>
            <person name="Lagesen K."/>
            <person name="Gulla S."/>
            <person name="Avendano-Herrera R."/>
            <person name="Irgang R."/>
            <person name="Duchaud E."/>
            <person name="Colquhoun D.J."/>
        </authorList>
    </citation>
    <scope>NUCLEOTIDE SEQUENCE [LARGE SCALE GENOMIC DNA]</scope>
    <source>
        <strain evidence="5 6">TNO037</strain>
    </source>
</reference>
<dbReference type="SUPFAM" id="SSF101898">
    <property type="entry name" value="NHL repeat"/>
    <property type="match status" value="1"/>
</dbReference>
<evidence type="ECO:0000259" key="3">
    <source>
        <dbReference type="Pfam" id="PF18962"/>
    </source>
</evidence>
<organism evidence="5 6">
    <name type="scientific">Tenacibaculum finnmarkense genomovar finnmarkense</name>
    <dbReference type="NCBI Taxonomy" id="1458503"/>
    <lineage>
        <taxon>Bacteria</taxon>
        <taxon>Pseudomonadati</taxon>
        <taxon>Bacteroidota</taxon>
        <taxon>Flavobacteriia</taxon>
        <taxon>Flavobacteriales</taxon>
        <taxon>Flavobacteriaceae</taxon>
        <taxon>Tenacibaculum</taxon>
        <taxon>Tenacibaculum finnmarkense</taxon>
    </lineage>
</organism>
<evidence type="ECO:0000256" key="1">
    <source>
        <dbReference type="ARBA" id="ARBA00022729"/>
    </source>
</evidence>
<feature type="domain" description="DUF6923" evidence="4">
    <location>
        <begin position="46"/>
        <end position="263"/>
    </location>
</feature>
<accession>A0AAP1WG25</accession>
<gene>
    <name evidence="5" type="ORF">F7645_05815</name>
</gene>